<reference evidence="1 2" key="1">
    <citation type="submission" date="2024-02" db="EMBL/GenBank/DDBJ databases">
        <title>A draft genome for the cacao thread blight pathogen Marasmius crinis-equi.</title>
        <authorList>
            <person name="Cohen S.P."/>
            <person name="Baruah I.K."/>
            <person name="Amoako-Attah I."/>
            <person name="Bukari Y."/>
            <person name="Meinhardt L.W."/>
            <person name="Bailey B.A."/>
        </authorList>
    </citation>
    <scope>NUCLEOTIDE SEQUENCE [LARGE SCALE GENOMIC DNA]</scope>
    <source>
        <strain evidence="1 2">GH-76</strain>
    </source>
</reference>
<dbReference type="Gene3D" id="3.40.50.2000">
    <property type="entry name" value="Glycogen Phosphorylase B"/>
    <property type="match status" value="2"/>
</dbReference>
<comment type="caution">
    <text evidence="1">The sequence shown here is derived from an EMBL/GenBank/DDBJ whole genome shotgun (WGS) entry which is preliminary data.</text>
</comment>
<gene>
    <name evidence="1" type="ORF">V5O48_011970</name>
</gene>
<dbReference type="SUPFAM" id="SSF53756">
    <property type="entry name" value="UDP-Glycosyltransferase/glycogen phosphorylase"/>
    <property type="match status" value="1"/>
</dbReference>
<protein>
    <submittedName>
        <fullName evidence="1">Uncharacterized protein</fullName>
    </submittedName>
</protein>
<organism evidence="1 2">
    <name type="scientific">Marasmius crinis-equi</name>
    <dbReference type="NCBI Taxonomy" id="585013"/>
    <lineage>
        <taxon>Eukaryota</taxon>
        <taxon>Fungi</taxon>
        <taxon>Dikarya</taxon>
        <taxon>Basidiomycota</taxon>
        <taxon>Agaricomycotina</taxon>
        <taxon>Agaricomycetes</taxon>
        <taxon>Agaricomycetidae</taxon>
        <taxon>Agaricales</taxon>
        <taxon>Marasmiineae</taxon>
        <taxon>Marasmiaceae</taxon>
        <taxon>Marasmius</taxon>
    </lineage>
</organism>
<name>A0ABR3F448_9AGAR</name>
<evidence type="ECO:0000313" key="1">
    <source>
        <dbReference type="EMBL" id="KAL0569989.1"/>
    </source>
</evidence>
<sequence length="138" mass="15406">MSAALLQRGRKYIHEADGTFCVSTRALERDSIDVMEKYLQGMGKELLCIGFVSSTVPQPHDTNDELGVIAFLDKMQKEYGDKSLIYIAFGTTFWPADPEKIYIVIDELIRSRTPFLFAHGSAKTAIPDEVTEKIAKSG</sequence>
<feature type="non-terminal residue" evidence="1">
    <location>
        <position position="138"/>
    </location>
</feature>
<accession>A0ABR3F448</accession>
<dbReference type="Proteomes" id="UP001465976">
    <property type="component" value="Unassembled WGS sequence"/>
</dbReference>
<dbReference type="EMBL" id="JBAHYK010001013">
    <property type="protein sequence ID" value="KAL0569989.1"/>
    <property type="molecule type" value="Genomic_DNA"/>
</dbReference>
<keyword evidence="2" id="KW-1185">Reference proteome</keyword>
<proteinExistence type="predicted"/>
<evidence type="ECO:0000313" key="2">
    <source>
        <dbReference type="Proteomes" id="UP001465976"/>
    </source>
</evidence>